<comment type="similarity">
    <text evidence="2">Belongs to the WD repeat DCAF13/WDSOF1 family.</text>
</comment>
<accession>D8R5Z0</accession>
<dbReference type="InterPro" id="IPR015943">
    <property type="entry name" value="WD40/YVTN_repeat-like_dom_sf"/>
</dbReference>
<dbReference type="GO" id="GO:0016567">
    <property type="term" value="P:protein ubiquitination"/>
    <property type="evidence" value="ECO:0007669"/>
    <property type="project" value="UniProtKB-UniPathway"/>
</dbReference>
<dbReference type="AlphaFoldDB" id="D8R5Z0"/>
<dbReference type="eggNOG" id="KOG0268">
    <property type="taxonomic scope" value="Eukaryota"/>
</dbReference>
<dbReference type="GO" id="GO:0005730">
    <property type="term" value="C:nucleolus"/>
    <property type="evidence" value="ECO:0000318"/>
    <property type="project" value="GO_Central"/>
</dbReference>
<evidence type="ECO:0000256" key="7">
    <source>
        <dbReference type="ARBA" id="ARBA00023274"/>
    </source>
</evidence>
<gene>
    <name evidence="12" type="ORF">SELMODRAFT_116315</name>
    <name evidence="13" type="ORF">SELMODRAFT_439559</name>
</gene>
<dbReference type="InterPro" id="IPR020472">
    <property type="entry name" value="WD40_PAC1"/>
</dbReference>
<dbReference type="PANTHER" id="PTHR22851:SF0">
    <property type="entry name" value="DDB1- AND CUL4-ASSOCIATED FACTOR 13"/>
    <property type="match status" value="1"/>
</dbReference>
<dbReference type="OMA" id="EDHNAYI"/>
<dbReference type="GO" id="GO:0032040">
    <property type="term" value="C:small-subunit processome"/>
    <property type="evidence" value="ECO:0000318"/>
    <property type="project" value="GO_Central"/>
</dbReference>
<dbReference type="InterPro" id="IPR036322">
    <property type="entry name" value="WD40_repeat_dom_sf"/>
</dbReference>
<dbReference type="HOGENOM" id="CLU_033999_0_0_1"/>
<evidence type="ECO:0000256" key="1">
    <source>
        <dbReference type="ARBA" id="ARBA00004604"/>
    </source>
</evidence>
<evidence type="ECO:0000313" key="13">
    <source>
        <dbReference type="EMBL" id="EFJ32570.1"/>
    </source>
</evidence>
<evidence type="ECO:0000256" key="3">
    <source>
        <dbReference type="ARBA" id="ARBA00021762"/>
    </source>
</evidence>
<dbReference type="EMBL" id="GL377618">
    <property type="protein sequence ID" value="EFJ16629.1"/>
    <property type="molecule type" value="Genomic_DNA"/>
</dbReference>
<evidence type="ECO:0000256" key="10">
    <source>
        <dbReference type="SAM" id="MobiDB-lite"/>
    </source>
</evidence>
<feature type="repeat" description="WD" evidence="9">
    <location>
        <begin position="62"/>
        <end position="104"/>
    </location>
</feature>
<keyword evidence="7" id="KW-0687">Ribonucleoprotein</keyword>
<proteinExistence type="inferred from homology"/>
<dbReference type="Pfam" id="PF00400">
    <property type="entry name" value="WD40"/>
    <property type="match status" value="4"/>
</dbReference>
<dbReference type="PROSITE" id="PS50294">
    <property type="entry name" value="WD_REPEATS_REGION"/>
    <property type="match status" value="4"/>
</dbReference>
<dbReference type="PROSITE" id="PS00678">
    <property type="entry name" value="WD_REPEATS_1"/>
    <property type="match status" value="2"/>
</dbReference>
<dbReference type="Proteomes" id="UP000001514">
    <property type="component" value="Unassembled WGS sequence"/>
</dbReference>
<dbReference type="InterPro" id="IPR019775">
    <property type="entry name" value="WD40_repeat_CS"/>
</dbReference>
<dbReference type="FunCoup" id="D8R5Z0">
    <property type="interactions" value="4578"/>
</dbReference>
<name>D8R5Z0_SELML</name>
<dbReference type="InParanoid" id="D8R5Z0"/>
<dbReference type="InterPro" id="IPR001680">
    <property type="entry name" value="WD40_rpt"/>
</dbReference>
<keyword evidence="4 9" id="KW-0853">WD repeat</keyword>
<feature type="repeat" description="WD" evidence="9">
    <location>
        <begin position="284"/>
        <end position="325"/>
    </location>
</feature>
<feature type="repeat" description="WD" evidence="9">
    <location>
        <begin position="327"/>
        <end position="368"/>
    </location>
</feature>
<dbReference type="PROSITE" id="PS50082">
    <property type="entry name" value="WD_REPEATS_2"/>
    <property type="match status" value="4"/>
</dbReference>
<dbReference type="EMBL" id="GL377572">
    <property type="protein sequence ID" value="EFJ32570.1"/>
    <property type="molecule type" value="Genomic_DNA"/>
</dbReference>
<reference evidence="13 14" key="1">
    <citation type="journal article" date="2011" name="Science">
        <title>The Selaginella genome identifies genetic changes associated with the evolution of vascular plants.</title>
        <authorList>
            <person name="Banks J.A."/>
            <person name="Nishiyama T."/>
            <person name="Hasebe M."/>
            <person name="Bowman J.L."/>
            <person name="Gribskov M."/>
            <person name="dePamphilis C."/>
            <person name="Albert V.A."/>
            <person name="Aono N."/>
            <person name="Aoyama T."/>
            <person name="Ambrose B.A."/>
            <person name="Ashton N.W."/>
            <person name="Axtell M.J."/>
            <person name="Barker E."/>
            <person name="Barker M.S."/>
            <person name="Bennetzen J.L."/>
            <person name="Bonawitz N.D."/>
            <person name="Chapple C."/>
            <person name="Cheng C."/>
            <person name="Correa L.G."/>
            <person name="Dacre M."/>
            <person name="DeBarry J."/>
            <person name="Dreyer I."/>
            <person name="Elias M."/>
            <person name="Engstrom E.M."/>
            <person name="Estelle M."/>
            <person name="Feng L."/>
            <person name="Finet C."/>
            <person name="Floyd S.K."/>
            <person name="Frommer W.B."/>
            <person name="Fujita T."/>
            <person name="Gramzow L."/>
            <person name="Gutensohn M."/>
            <person name="Harholt J."/>
            <person name="Hattori M."/>
            <person name="Heyl A."/>
            <person name="Hirai T."/>
            <person name="Hiwatashi Y."/>
            <person name="Ishikawa M."/>
            <person name="Iwata M."/>
            <person name="Karol K.G."/>
            <person name="Koehler B."/>
            <person name="Kolukisaoglu U."/>
            <person name="Kubo M."/>
            <person name="Kurata T."/>
            <person name="Lalonde S."/>
            <person name="Li K."/>
            <person name="Li Y."/>
            <person name="Litt A."/>
            <person name="Lyons E."/>
            <person name="Manning G."/>
            <person name="Maruyama T."/>
            <person name="Michael T.P."/>
            <person name="Mikami K."/>
            <person name="Miyazaki S."/>
            <person name="Morinaga S."/>
            <person name="Murata T."/>
            <person name="Mueller-Roeber B."/>
            <person name="Nelson D.R."/>
            <person name="Obara M."/>
            <person name="Oguri Y."/>
            <person name="Olmstead R.G."/>
            <person name="Onodera N."/>
            <person name="Petersen B.L."/>
            <person name="Pils B."/>
            <person name="Prigge M."/>
            <person name="Rensing S.A."/>
            <person name="Riano-Pachon D.M."/>
            <person name="Roberts A.W."/>
            <person name="Sato Y."/>
            <person name="Scheller H.V."/>
            <person name="Schulz B."/>
            <person name="Schulz C."/>
            <person name="Shakirov E.V."/>
            <person name="Shibagaki N."/>
            <person name="Shinohara N."/>
            <person name="Shippen D.E."/>
            <person name="Soerensen I."/>
            <person name="Sotooka R."/>
            <person name="Sugimoto N."/>
            <person name="Sugita M."/>
            <person name="Sumikawa N."/>
            <person name="Tanurdzic M."/>
            <person name="Theissen G."/>
            <person name="Ulvskov P."/>
            <person name="Wakazuki S."/>
            <person name="Weng J.K."/>
            <person name="Willats W.W."/>
            <person name="Wipf D."/>
            <person name="Wolf P.G."/>
            <person name="Yang L."/>
            <person name="Zimmer A.D."/>
            <person name="Zhu Q."/>
            <person name="Mitros T."/>
            <person name="Hellsten U."/>
            <person name="Loque D."/>
            <person name="Otillar R."/>
            <person name="Salamov A."/>
            <person name="Schmutz J."/>
            <person name="Shapiro H."/>
            <person name="Lindquist E."/>
            <person name="Lucas S."/>
            <person name="Rokhsar D."/>
            <person name="Grigoriev I.V."/>
        </authorList>
    </citation>
    <scope>NUCLEOTIDE SEQUENCE [LARGE SCALE GENOMIC DNA]</scope>
</reference>
<feature type="domain" description="Sof1-like protein" evidence="11">
    <location>
        <begin position="360"/>
        <end position="446"/>
    </location>
</feature>
<dbReference type="Gramene" id="EFJ16629">
    <property type="protein sequence ID" value="EFJ16629"/>
    <property type="gene ID" value="SELMODRAFT_116315"/>
</dbReference>
<dbReference type="FunFam" id="2.130.10.10:FF:000132">
    <property type="entry name" value="DDB1- and CUL4-associated factor 13"/>
    <property type="match status" value="1"/>
</dbReference>
<dbReference type="Gramene" id="EFJ32570">
    <property type="protein sequence ID" value="EFJ32570"/>
    <property type="gene ID" value="SELMODRAFT_439559"/>
</dbReference>
<keyword evidence="5" id="KW-0677">Repeat</keyword>
<evidence type="ECO:0000256" key="6">
    <source>
        <dbReference type="ARBA" id="ARBA00023242"/>
    </source>
</evidence>
<dbReference type="KEGG" id="smo:SELMODRAFT_439559"/>
<evidence type="ECO:0000313" key="12">
    <source>
        <dbReference type="EMBL" id="EFJ16629.1"/>
    </source>
</evidence>
<evidence type="ECO:0000256" key="8">
    <source>
        <dbReference type="ARBA" id="ARBA00032239"/>
    </source>
</evidence>
<dbReference type="PANTHER" id="PTHR22851">
    <property type="entry name" value="U3 SMALL NUCLEOLAR RNA U3 SNORNA ASSOCIATED PROTEIN"/>
    <property type="match status" value="1"/>
</dbReference>
<dbReference type="Pfam" id="PF04158">
    <property type="entry name" value="Sof1"/>
    <property type="match status" value="1"/>
</dbReference>
<sequence>MKVRVISRSEEAFTRERSQDVTKVFRNLDPRLHPMERAQEYTRALNAVKLDKIFAKPFIGALSDHRDGVSCMAKNPSRLNCLVSGAMDGDVRLWDLAYRKTVAEFPGHNGAVRGVSISSDGDFLVTCGDDCTARLWELPAAEIGEVSGGVKHCEPVMVFQDKNSFRAVDHQWEKKVFATAGANVSVWDYNRSEAMTSFSWGSETVVSVKFDPAEPDVFVTTGSDRSICLYDLRMNTPLRKLVMQTRTNAVAWNPREPFNFTAANEDCNCYTYDMRKLKFAKCIHKDHVSAVMDVDFSPTGREFVTGSYDRTVRIFSYNGGHSREIYHTKRMQRVFSVRFSGDATYVMSGSDDTNIRLWKAKASEQLGVLLPRERAKHEYLDAVKQRYKHLDEVKRIDRHRQLPKAVFKAKKLRQEMTEAARKKESRKRAHSAPGSMPREAARKKRIVAELE</sequence>
<dbReference type="CDD" id="cd00200">
    <property type="entry name" value="WD40"/>
    <property type="match status" value="1"/>
</dbReference>
<protein>
    <recommendedName>
        <fullName evidence="3">DDB1- and CUL4-associated factor 13</fullName>
    </recommendedName>
    <alternativeName>
        <fullName evidence="8">WD repeat and SOF domain-containing protein 1</fullName>
    </alternativeName>
</protein>
<comment type="subcellular location">
    <subcellularLocation>
        <location evidence="1">Nucleus</location>
        <location evidence="1">Nucleolus</location>
    </subcellularLocation>
</comment>
<feature type="repeat" description="WD" evidence="9">
    <location>
        <begin position="105"/>
        <end position="138"/>
    </location>
</feature>
<evidence type="ECO:0000256" key="2">
    <source>
        <dbReference type="ARBA" id="ARBA00005649"/>
    </source>
</evidence>
<keyword evidence="14" id="KW-1185">Reference proteome</keyword>
<dbReference type="InterPro" id="IPR051733">
    <property type="entry name" value="WD_repeat_DCAF13/WDSOF1"/>
</dbReference>
<organism evidence="14">
    <name type="scientific">Selaginella moellendorffii</name>
    <name type="common">Spikemoss</name>
    <dbReference type="NCBI Taxonomy" id="88036"/>
    <lineage>
        <taxon>Eukaryota</taxon>
        <taxon>Viridiplantae</taxon>
        <taxon>Streptophyta</taxon>
        <taxon>Embryophyta</taxon>
        <taxon>Tracheophyta</taxon>
        <taxon>Lycopodiopsida</taxon>
        <taxon>Selaginellales</taxon>
        <taxon>Selaginellaceae</taxon>
        <taxon>Selaginella</taxon>
    </lineage>
</organism>
<dbReference type="KEGG" id="smo:SELMODRAFT_116315"/>
<feature type="region of interest" description="Disordered" evidence="10">
    <location>
        <begin position="413"/>
        <end position="451"/>
    </location>
</feature>
<dbReference type="OrthoDB" id="10249065at2759"/>
<feature type="compositionally biased region" description="Basic and acidic residues" evidence="10">
    <location>
        <begin position="413"/>
        <end position="422"/>
    </location>
</feature>
<keyword evidence="6" id="KW-0539">Nucleus</keyword>
<evidence type="ECO:0000259" key="11">
    <source>
        <dbReference type="Pfam" id="PF04158"/>
    </source>
</evidence>
<dbReference type="PRINTS" id="PR00320">
    <property type="entry name" value="GPROTEINBRPT"/>
</dbReference>
<dbReference type="UniPathway" id="UPA00143"/>
<dbReference type="STRING" id="88036.D8R5Z0"/>
<evidence type="ECO:0000313" key="14">
    <source>
        <dbReference type="Proteomes" id="UP000001514"/>
    </source>
</evidence>
<evidence type="ECO:0000256" key="5">
    <source>
        <dbReference type="ARBA" id="ARBA00022737"/>
    </source>
</evidence>
<dbReference type="GO" id="GO:0000462">
    <property type="term" value="P:maturation of SSU-rRNA from tricistronic rRNA transcript (SSU-rRNA, 5.8S rRNA, LSU-rRNA)"/>
    <property type="evidence" value="ECO:0000318"/>
    <property type="project" value="GO_Central"/>
</dbReference>
<evidence type="ECO:0000256" key="4">
    <source>
        <dbReference type="ARBA" id="ARBA00022574"/>
    </source>
</evidence>
<evidence type="ECO:0000256" key="9">
    <source>
        <dbReference type="PROSITE-ProRule" id="PRU00221"/>
    </source>
</evidence>
<dbReference type="InterPro" id="IPR007287">
    <property type="entry name" value="Sof1"/>
</dbReference>
<dbReference type="Gene3D" id="2.130.10.10">
    <property type="entry name" value="YVTN repeat-like/Quinoprotein amine dehydrogenase"/>
    <property type="match status" value="2"/>
</dbReference>
<dbReference type="SUPFAM" id="SSF50978">
    <property type="entry name" value="WD40 repeat-like"/>
    <property type="match status" value="1"/>
</dbReference>
<dbReference type="SMART" id="SM00320">
    <property type="entry name" value="WD40"/>
    <property type="match status" value="7"/>
</dbReference>